<evidence type="ECO:0000313" key="14">
    <source>
        <dbReference type="Proteomes" id="UP000241890"/>
    </source>
</evidence>
<keyword evidence="2" id="KW-0813">Transport</keyword>
<keyword evidence="7" id="KW-0472">Membrane</keyword>
<dbReference type="GO" id="GO:0030897">
    <property type="term" value="C:HOPS complex"/>
    <property type="evidence" value="ECO:0007669"/>
    <property type="project" value="TreeGrafter"/>
</dbReference>
<dbReference type="InterPro" id="IPR024763">
    <property type="entry name" value="VPS11_C"/>
</dbReference>
<evidence type="ECO:0000259" key="12">
    <source>
        <dbReference type="Pfam" id="PF23341"/>
    </source>
</evidence>
<evidence type="ECO:0000313" key="13">
    <source>
        <dbReference type="EMBL" id="GBG24437.1"/>
    </source>
</evidence>
<keyword evidence="9" id="KW-0175">Coiled coil</keyword>
<feature type="region of interest" description="Disordered" evidence="10">
    <location>
        <begin position="294"/>
        <end position="316"/>
    </location>
</feature>
<dbReference type="PANTHER" id="PTHR23323">
    <property type="entry name" value="VACUOLAR PROTEIN SORTING-ASSOCIATED PROTEIN"/>
    <property type="match status" value="1"/>
</dbReference>
<accession>A0A2R5G084</accession>
<comment type="subcellular location">
    <subcellularLocation>
        <location evidence="1">Endomembrane system</location>
        <topology evidence="1">Peripheral membrane protein</topology>
    </subcellularLocation>
</comment>
<dbReference type="GO" id="GO:0007033">
    <property type="term" value="P:vacuole organization"/>
    <property type="evidence" value="ECO:0007669"/>
    <property type="project" value="TreeGrafter"/>
</dbReference>
<feature type="domain" description="Vacuolar protein sorting protein 11 C-terminal" evidence="11">
    <location>
        <begin position="1058"/>
        <end position="1096"/>
    </location>
</feature>
<dbReference type="GO" id="GO:0030674">
    <property type="term" value="F:protein-macromolecule adaptor activity"/>
    <property type="evidence" value="ECO:0007669"/>
    <property type="project" value="TreeGrafter"/>
</dbReference>
<dbReference type="OrthoDB" id="26184at2759"/>
<comment type="caution">
    <text evidence="13">The sequence shown here is derived from an EMBL/GenBank/DDBJ whole genome shotgun (WGS) entry which is preliminary data.</text>
</comment>
<feature type="domain" description="PEP5/VPS11 N-terminal" evidence="12">
    <location>
        <begin position="378"/>
        <end position="498"/>
    </location>
</feature>
<evidence type="ECO:0000256" key="5">
    <source>
        <dbReference type="ARBA" id="ARBA00022833"/>
    </source>
</evidence>
<keyword evidence="3" id="KW-0479">Metal-binding</keyword>
<organism evidence="13 14">
    <name type="scientific">Hondaea fermentalgiana</name>
    <dbReference type="NCBI Taxonomy" id="2315210"/>
    <lineage>
        <taxon>Eukaryota</taxon>
        <taxon>Sar</taxon>
        <taxon>Stramenopiles</taxon>
        <taxon>Bigyra</taxon>
        <taxon>Labyrinthulomycetes</taxon>
        <taxon>Thraustochytrida</taxon>
        <taxon>Thraustochytriidae</taxon>
        <taxon>Hondaea</taxon>
    </lineage>
</organism>
<keyword evidence="6" id="KW-0653">Protein transport</keyword>
<dbReference type="GO" id="GO:0006904">
    <property type="term" value="P:vesicle docking involved in exocytosis"/>
    <property type="evidence" value="ECO:0007669"/>
    <property type="project" value="TreeGrafter"/>
</dbReference>
<protein>
    <submittedName>
        <fullName evidence="13">Vacuolar protein sorting-associated protein 11-like</fullName>
    </submittedName>
</protein>
<evidence type="ECO:0000256" key="2">
    <source>
        <dbReference type="ARBA" id="ARBA00022448"/>
    </source>
</evidence>
<dbReference type="Proteomes" id="UP000241890">
    <property type="component" value="Unassembled WGS sequence"/>
</dbReference>
<dbReference type="GO" id="GO:0007032">
    <property type="term" value="P:endosome organization"/>
    <property type="evidence" value="ECO:0007669"/>
    <property type="project" value="TreeGrafter"/>
</dbReference>
<dbReference type="AlphaFoldDB" id="A0A2R5G084"/>
<dbReference type="InterPro" id="IPR057307">
    <property type="entry name" value="PEP5_VPS11_N"/>
</dbReference>
<sequence length="1100" mass="120661">MLKRFNFFVTEETRLDHEASGSGADKSKNEIGTLTRAAGGASRFLLVANNQGKILAVNRKMHVAGQVAAHTRQVDILKQLSSRPLAITIGDGPIAKNSKESTGGKSLASDATTLDITIKFWSITADTSVDHETLQAEERADLSLVRSFKLGAVLARERSRPRWAVSDPAQMGANFTWPRLTCAEVTEDLTQMALGFSDGHVVLIRSDPHGAGPLLSNLVELATSRGHTSAGSASTDAKHSLLHERGHLYTTIQTAADASSMPSVTGLGFCRTDADGLHLWVATERNLRAYRTNATQAGASGATRRSSFSGKNARLGEVEPGPELDADGCALNCCCLAYPLPPAPTIGAQVSFLSLPLDAEPGALDAEDRAALNEDATRRQTEFVIAKGDHVEFFSHEDPRAVYAVAGQKRLLTWFRNCLVVVTHGKPGLASTQAPRAGPAADSSAPPDVVHLYDFRNKFIAASLTLRGSESGQVLAVTNQWNRLVVLTTTRRAYMLKEKDTQTKLDDLLRRNLYATALSLARSSGVDDAQVMDIHRMYGDHLYAKGSFDDSIVQYCQTIGRLEPSYVIRRFLDSQRLENLISYLEALHTSTVQAPTGDHTTLLLNCYTKQKMEDKLEKFVSNQAITAAIDVHAAVAVLRTARYFDLAIQLAKEHAEHALCLRILLEETDQHEQALAYLRDLPVSIANSHLQAYGKSLMRKLPDATTAAIQQMCCSPQEWGAGSASSESPTSRTAQAEAPHPEEFIHIFVDHREHLGRFLEAVVDQDGGRTATPAIWNTYLELLLAPGDGGAKRSETAEQQAMSVLKNSSASYDPHHALVLVQSAGFQRGLLYLYERLHMYHMLIRHYMKVGDSAAILANCKAYGAKDPNLWVQVLKHFAAQYEAPEGGDDASESERRKAAAVERDLQEVLKQIERFRILPPLVVVETLSSNPEIRLHMIRPYIRSQLDVSQRQIDELAHDIQHLRKDTASMKREADELRSHPKVFTNSKCNWTGAPLELPTVHFLSGNSYNLSSLPGGGPAADTAAAATAHTQGPAPHDRMLEDPECVAEQHAVADIMHKLRQNAEHVDEEFFNQLEIAPDGFSAVAEYFSKCLFEPPQE</sequence>
<evidence type="ECO:0000256" key="9">
    <source>
        <dbReference type="SAM" id="Coils"/>
    </source>
</evidence>
<dbReference type="PROSITE" id="PS50236">
    <property type="entry name" value="CHCR"/>
    <property type="match status" value="2"/>
</dbReference>
<feature type="domain" description="PEP5/VPS11 N-terminal" evidence="12">
    <location>
        <begin position="3"/>
        <end position="336"/>
    </location>
</feature>
<keyword evidence="14" id="KW-1185">Reference proteome</keyword>
<dbReference type="GO" id="GO:0008270">
    <property type="term" value="F:zinc ion binding"/>
    <property type="evidence" value="ECO:0007669"/>
    <property type="project" value="UniProtKB-KW"/>
</dbReference>
<dbReference type="GO" id="GO:0005768">
    <property type="term" value="C:endosome"/>
    <property type="evidence" value="ECO:0007669"/>
    <property type="project" value="TreeGrafter"/>
</dbReference>
<evidence type="ECO:0000256" key="7">
    <source>
        <dbReference type="ARBA" id="ARBA00023136"/>
    </source>
</evidence>
<dbReference type="GO" id="GO:0048284">
    <property type="term" value="P:organelle fusion"/>
    <property type="evidence" value="ECO:0007669"/>
    <property type="project" value="TreeGrafter"/>
</dbReference>
<dbReference type="InterPro" id="IPR000547">
    <property type="entry name" value="Clathrin_H-chain/VPS_repeat"/>
</dbReference>
<evidence type="ECO:0000259" key="11">
    <source>
        <dbReference type="Pfam" id="PF12451"/>
    </source>
</evidence>
<feature type="region of interest" description="Disordered" evidence="10">
    <location>
        <begin position="1016"/>
        <end position="1039"/>
    </location>
</feature>
<gene>
    <name evidence="13" type="ORF">FCC1311_006552</name>
</gene>
<feature type="repeat" description="CHCR" evidence="8">
    <location>
        <begin position="720"/>
        <end position="887"/>
    </location>
</feature>
<feature type="repeat" description="CHCR" evidence="8">
    <location>
        <begin position="555"/>
        <end position="706"/>
    </location>
</feature>
<evidence type="ECO:0000256" key="8">
    <source>
        <dbReference type="PROSITE-ProRule" id="PRU01006"/>
    </source>
</evidence>
<evidence type="ECO:0000256" key="1">
    <source>
        <dbReference type="ARBA" id="ARBA00004184"/>
    </source>
</evidence>
<reference evidence="13 14" key="1">
    <citation type="submission" date="2017-12" db="EMBL/GenBank/DDBJ databases">
        <title>Sequencing, de novo assembly and annotation of complete genome of a new Thraustochytrid species, strain FCC1311.</title>
        <authorList>
            <person name="Sedici K."/>
            <person name="Godart F."/>
            <person name="Aiese Cigliano R."/>
            <person name="Sanseverino W."/>
            <person name="Barakat M."/>
            <person name="Ortet P."/>
            <person name="Marechal E."/>
            <person name="Cagnac O."/>
            <person name="Amato A."/>
        </authorList>
    </citation>
    <scope>NUCLEOTIDE SEQUENCE [LARGE SCALE GENOMIC DNA]</scope>
</reference>
<evidence type="ECO:0000256" key="4">
    <source>
        <dbReference type="ARBA" id="ARBA00022771"/>
    </source>
</evidence>
<proteinExistence type="predicted"/>
<feature type="compositionally biased region" description="Polar residues" evidence="10">
    <location>
        <begin position="294"/>
        <end position="310"/>
    </location>
</feature>
<dbReference type="PANTHER" id="PTHR23323:SF24">
    <property type="entry name" value="VACUOLAR PROTEIN SORTING-ASSOCIATED PROTEIN 11 HOMOLOG"/>
    <property type="match status" value="1"/>
</dbReference>
<evidence type="ECO:0000256" key="10">
    <source>
        <dbReference type="SAM" id="MobiDB-lite"/>
    </source>
</evidence>
<dbReference type="GO" id="GO:0006886">
    <property type="term" value="P:intracellular protein transport"/>
    <property type="evidence" value="ECO:0007669"/>
    <property type="project" value="UniProtKB-UniRule"/>
</dbReference>
<feature type="coiled-coil region" evidence="9">
    <location>
        <begin position="947"/>
        <end position="981"/>
    </location>
</feature>
<feature type="compositionally biased region" description="Low complexity" evidence="10">
    <location>
        <begin position="1021"/>
        <end position="1036"/>
    </location>
</feature>
<dbReference type="InParanoid" id="A0A2R5G084"/>
<keyword evidence="5" id="KW-0862">Zinc</keyword>
<dbReference type="Pfam" id="PF12451">
    <property type="entry name" value="VPS11_C"/>
    <property type="match status" value="1"/>
</dbReference>
<dbReference type="Pfam" id="PF23356">
    <property type="entry name" value="TPR_PEP5_VPS11"/>
    <property type="match status" value="1"/>
</dbReference>
<evidence type="ECO:0000256" key="3">
    <source>
        <dbReference type="ARBA" id="ARBA00022723"/>
    </source>
</evidence>
<dbReference type="Pfam" id="PF23341">
    <property type="entry name" value="PEP5_VPS11_N"/>
    <property type="match status" value="2"/>
</dbReference>
<feature type="coiled-coil region" evidence="9">
    <location>
        <begin position="892"/>
        <end position="919"/>
    </location>
</feature>
<evidence type="ECO:0000256" key="6">
    <source>
        <dbReference type="ARBA" id="ARBA00022927"/>
    </source>
</evidence>
<dbReference type="EMBL" id="BEYU01000005">
    <property type="protein sequence ID" value="GBG24437.1"/>
    <property type="molecule type" value="Genomic_DNA"/>
</dbReference>
<name>A0A2R5G084_9STRA</name>
<dbReference type="InterPro" id="IPR057308">
    <property type="entry name" value="CHCR_PEP5_VPS11"/>
</dbReference>
<keyword evidence="4" id="KW-0863">Zinc-finger</keyword>